<dbReference type="Proteomes" id="UP000095283">
    <property type="component" value="Unplaced"/>
</dbReference>
<dbReference type="InterPro" id="IPR043504">
    <property type="entry name" value="Peptidase_S1_PA_chymotrypsin"/>
</dbReference>
<dbReference type="PANTHER" id="PTHR24252">
    <property type="entry name" value="ACROSIN-RELATED"/>
    <property type="match status" value="1"/>
</dbReference>
<dbReference type="Gene3D" id="2.40.10.10">
    <property type="entry name" value="Trypsin-like serine proteases"/>
    <property type="match status" value="1"/>
</dbReference>
<keyword evidence="3" id="KW-1185">Reference proteome</keyword>
<dbReference type="Pfam" id="PF00089">
    <property type="entry name" value="Trypsin"/>
    <property type="match status" value="1"/>
</dbReference>
<keyword evidence="1" id="KW-1015">Disulfide bond</keyword>
<name>A0A1I7XT84_HETBA</name>
<dbReference type="GO" id="GO:0004252">
    <property type="term" value="F:serine-type endopeptidase activity"/>
    <property type="evidence" value="ECO:0007669"/>
    <property type="project" value="InterPro"/>
</dbReference>
<dbReference type="InterPro" id="IPR018114">
    <property type="entry name" value="TRYPSIN_HIS"/>
</dbReference>
<evidence type="ECO:0000259" key="2">
    <source>
        <dbReference type="PROSITE" id="PS50240"/>
    </source>
</evidence>
<dbReference type="AlphaFoldDB" id="A0A1I7XT84"/>
<protein>
    <submittedName>
        <fullName evidence="4">Peptidase S1 domain-containing protein</fullName>
    </submittedName>
</protein>
<reference evidence="4" key="1">
    <citation type="submission" date="2016-11" db="UniProtKB">
        <authorList>
            <consortium name="WormBaseParasite"/>
        </authorList>
    </citation>
    <scope>IDENTIFICATION</scope>
</reference>
<accession>A0A1I7XT84</accession>
<dbReference type="InterPro" id="IPR001254">
    <property type="entry name" value="Trypsin_dom"/>
</dbReference>
<dbReference type="InterPro" id="IPR009003">
    <property type="entry name" value="Peptidase_S1_PA"/>
</dbReference>
<dbReference type="PROSITE" id="PS00134">
    <property type="entry name" value="TRYPSIN_HIS"/>
    <property type="match status" value="1"/>
</dbReference>
<dbReference type="PROSITE" id="PS50240">
    <property type="entry name" value="TRYPSIN_DOM"/>
    <property type="match status" value="1"/>
</dbReference>
<dbReference type="PANTHER" id="PTHR24252:SF7">
    <property type="entry name" value="HYALIN"/>
    <property type="match status" value="1"/>
</dbReference>
<dbReference type="FunFam" id="2.40.10.10:FF:000068">
    <property type="entry name" value="transmembrane protease serine 2"/>
    <property type="match status" value="1"/>
</dbReference>
<evidence type="ECO:0000256" key="1">
    <source>
        <dbReference type="ARBA" id="ARBA00023157"/>
    </source>
</evidence>
<dbReference type="GO" id="GO:0006508">
    <property type="term" value="P:proteolysis"/>
    <property type="evidence" value="ECO:0007669"/>
    <property type="project" value="InterPro"/>
</dbReference>
<evidence type="ECO:0000313" key="4">
    <source>
        <dbReference type="WBParaSite" id="Hba_21030"/>
    </source>
</evidence>
<organism evidence="3 4">
    <name type="scientific">Heterorhabditis bacteriophora</name>
    <name type="common">Entomopathogenic nematode worm</name>
    <dbReference type="NCBI Taxonomy" id="37862"/>
    <lineage>
        <taxon>Eukaryota</taxon>
        <taxon>Metazoa</taxon>
        <taxon>Ecdysozoa</taxon>
        <taxon>Nematoda</taxon>
        <taxon>Chromadorea</taxon>
        <taxon>Rhabditida</taxon>
        <taxon>Rhabditina</taxon>
        <taxon>Rhabditomorpha</taxon>
        <taxon>Strongyloidea</taxon>
        <taxon>Heterorhabditidae</taxon>
        <taxon>Heterorhabditis</taxon>
    </lineage>
</organism>
<dbReference type="WBParaSite" id="Hba_21030">
    <property type="protein sequence ID" value="Hba_21030"/>
    <property type="gene ID" value="Hba_21030"/>
</dbReference>
<evidence type="ECO:0000313" key="3">
    <source>
        <dbReference type="Proteomes" id="UP000095283"/>
    </source>
</evidence>
<feature type="domain" description="Peptidase S1" evidence="2">
    <location>
        <begin position="12"/>
        <end position="125"/>
    </location>
</feature>
<dbReference type="SUPFAM" id="SSF50494">
    <property type="entry name" value="Trypsin-like serine proteases"/>
    <property type="match status" value="1"/>
</dbReference>
<sequence>MDVEQVLPENRLIGGVETDPHTWPWTVQLLYKGTHRCGGALIDSQFVLTAAHCFARSRLPEMYSIHIGGHKSGGGNPHQVQNISTHFLFNVVWPSSYDIAILRLANPFSLHPPFICSCMRRTHLT</sequence>
<dbReference type="PRINTS" id="PR00722">
    <property type="entry name" value="CHYMOTRYPSIN"/>
</dbReference>
<dbReference type="InterPro" id="IPR001314">
    <property type="entry name" value="Peptidase_S1A"/>
</dbReference>
<proteinExistence type="predicted"/>